<feature type="domain" description="DUF1985" evidence="1">
    <location>
        <begin position="56"/>
        <end position="174"/>
    </location>
</feature>
<dbReference type="PANTHER" id="PTHR48449">
    <property type="entry name" value="DUF1985 DOMAIN-CONTAINING PROTEIN"/>
    <property type="match status" value="1"/>
</dbReference>
<sequence>MSKKITTPERSLKSTQGEIELKDSKKFMSAVDENISDSEKVFHNIVMRLTDHSAMDDALWFEVGEELGRFSINEFCFITGMKCVGSTHLPVVESRLITRYFSTLRGVSRENLELQMSNANFDNDDDAVKLSLLYLIFCIPLSNANSIDSKFFSLADNIANFNDFPWGVLSWEATRSAICNTVENRLSSKRRPLKKTDKVHYSVAGFPHASLFWAYETLPSIALKFTTKYDHATPRMLSWTTADNVRFDDVMYAFTEVGENQV</sequence>
<evidence type="ECO:0000313" key="2">
    <source>
        <dbReference type="EMBL" id="GMN67800.1"/>
    </source>
</evidence>
<dbReference type="PANTHER" id="PTHR48449:SF1">
    <property type="entry name" value="DUF1985 DOMAIN-CONTAINING PROTEIN"/>
    <property type="match status" value="1"/>
</dbReference>
<organism evidence="2 3">
    <name type="scientific">Ficus carica</name>
    <name type="common">Common fig</name>
    <dbReference type="NCBI Taxonomy" id="3494"/>
    <lineage>
        <taxon>Eukaryota</taxon>
        <taxon>Viridiplantae</taxon>
        <taxon>Streptophyta</taxon>
        <taxon>Embryophyta</taxon>
        <taxon>Tracheophyta</taxon>
        <taxon>Spermatophyta</taxon>
        <taxon>Magnoliopsida</taxon>
        <taxon>eudicotyledons</taxon>
        <taxon>Gunneridae</taxon>
        <taxon>Pentapetalae</taxon>
        <taxon>rosids</taxon>
        <taxon>fabids</taxon>
        <taxon>Rosales</taxon>
        <taxon>Moraceae</taxon>
        <taxon>Ficeae</taxon>
        <taxon>Ficus</taxon>
    </lineage>
</organism>
<keyword evidence="3" id="KW-1185">Reference proteome</keyword>
<name>A0AA88E581_FICCA</name>
<accession>A0AA88E581</accession>
<protein>
    <recommendedName>
        <fullName evidence="1">DUF1985 domain-containing protein</fullName>
    </recommendedName>
</protein>
<dbReference type="InterPro" id="IPR015410">
    <property type="entry name" value="DUF1985"/>
</dbReference>
<dbReference type="EMBL" id="BTGU01000501">
    <property type="protein sequence ID" value="GMN67800.1"/>
    <property type="molecule type" value="Genomic_DNA"/>
</dbReference>
<comment type="caution">
    <text evidence="2">The sequence shown here is derived from an EMBL/GenBank/DDBJ whole genome shotgun (WGS) entry which is preliminary data.</text>
</comment>
<dbReference type="Proteomes" id="UP001187192">
    <property type="component" value="Unassembled WGS sequence"/>
</dbReference>
<reference evidence="2" key="1">
    <citation type="submission" date="2023-07" db="EMBL/GenBank/DDBJ databases">
        <title>draft genome sequence of fig (Ficus carica).</title>
        <authorList>
            <person name="Takahashi T."/>
            <person name="Nishimura K."/>
        </authorList>
    </citation>
    <scope>NUCLEOTIDE SEQUENCE</scope>
</reference>
<proteinExistence type="predicted"/>
<dbReference type="Pfam" id="PF09331">
    <property type="entry name" value="DUF1985"/>
    <property type="match status" value="1"/>
</dbReference>
<evidence type="ECO:0000313" key="3">
    <source>
        <dbReference type="Proteomes" id="UP001187192"/>
    </source>
</evidence>
<evidence type="ECO:0000259" key="1">
    <source>
        <dbReference type="Pfam" id="PF09331"/>
    </source>
</evidence>
<gene>
    <name evidence="2" type="ORF">TIFTF001_036859</name>
</gene>
<dbReference type="AlphaFoldDB" id="A0AA88E581"/>